<reference evidence="2" key="1">
    <citation type="submission" date="2022-01" db="EMBL/GenBank/DDBJ databases">
        <title>Genome sequnece data of strain Bradyrhizobium sp. nov.</title>
        <authorList>
            <person name="Zhang J."/>
        </authorList>
    </citation>
    <scope>NUCLEOTIDE SEQUENCE</scope>
    <source>
        <strain evidence="2">WYCCWR 12774</strain>
    </source>
</reference>
<dbReference type="EMBL" id="JAKLUA010000043">
    <property type="protein sequence ID" value="MCG2673302.1"/>
    <property type="molecule type" value="Genomic_DNA"/>
</dbReference>
<feature type="region of interest" description="Disordered" evidence="1">
    <location>
        <begin position="62"/>
        <end position="83"/>
    </location>
</feature>
<dbReference type="Pfam" id="PF13489">
    <property type="entry name" value="Methyltransf_23"/>
    <property type="match status" value="1"/>
</dbReference>
<organism evidence="2 3">
    <name type="scientific">Bradyrhizobium zhengyangense</name>
    <dbReference type="NCBI Taxonomy" id="2911009"/>
    <lineage>
        <taxon>Bacteria</taxon>
        <taxon>Pseudomonadati</taxon>
        <taxon>Pseudomonadota</taxon>
        <taxon>Alphaproteobacteria</taxon>
        <taxon>Hyphomicrobiales</taxon>
        <taxon>Nitrobacteraceae</taxon>
        <taxon>Bradyrhizobium</taxon>
    </lineage>
</organism>
<dbReference type="RefSeq" id="WP_237874320.1">
    <property type="nucleotide sequence ID" value="NZ_JAKLUA010000043.1"/>
</dbReference>
<accession>A0ABS9M307</accession>
<dbReference type="GO" id="GO:0008168">
    <property type="term" value="F:methyltransferase activity"/>
    <property type="evidence" value="ECO:0007669"/>
    <property type="project" value="UniProtKB-KW"/>
</dbReference>
<protein>
    <submittedName>
        <fullName evidence="2">Class I SAM-dependent methyltransferase</fullName>
    </submittedName>
</protein>
<dbReference type="InterPro" id="IPR029063">
    <property type="entry name" value="SAM-dependent_MTases_sf"/>
</dbReference>
<dbReference type="SUPFAM" id="SSF53335">
    <property type="entry name" value="S-adenosyl-L-methionine-dependent methyltransferases"/>
    <property type="match status" value="1"/>
</dbReference>
<keyword evidence="2" id="KW-0489">Methyltransferase</keyword>
<evidence type="ECO:0000313" key="2">
    <source>
        <dbReference type="EMBL" id="MCG2673302.1"/>
    </source>
</evidence>
<evidence type="ECO:0000313" key="3">
    <source>
        <dbReference type="Proteomes" id="UP001139012"/>
    </source>
</evidence>
<dbReference type="GO" id="GO:0032259">
    <property type="term" value="P:methylation"/>
    <property type="evidence" value="ECO:0007669"/>
    <property type="project" value="UniProtKB-KW"/>
</dbReference>
<dbReference type="Gene3D" id="3.40.50.150">
    <property type="entry name" value="Vaccinia Virus protein VP39"/>
    <property type="match status" value="1"/>
</dbReference>
<keyword evidence="3" id="KW-1185">Reference proteome</keyword>
<comment type="caution">
    <text evidence="2">The sequence shown here is derived from an EMBL/GenBank/DDBJ whole genome shotgun (WGS) entry which is preliminary data.</text>
</comment>
<keyword evidence="2" id="KW-0808">Transferase</keyword>
<evidence type="ECO:0000256" key="1">
    <source>
        <dbReference type="SAM" id="MobiDB-lite"/>
    </source>
</evidence>
<dbReference type="CDD" id="cd02440">
    <property type="entry name" value="AdoMet_MTases"/>
    <property type="match status" value="1"/>
</dbReference>
<gene>
    <name evidence="2" type="ORF">L6637_41200</name>
</gene>
<dbReference type="PANTHER" id="PTHR43861">
    <property type="entry name" value="TRANS-ACONITATE 2-METHYLTRANSFERASE-RELATED"/>
    <property type="match status" value="1"/>
</dbReference>
<dbReference type="Proteomes" id="UP001139012">
    <property type="component" value="Unassembled WGS sequence"/>
</dbReference>
<dbReference type="PANTHER" id="PTHR43861:SF5">
    <property type="entry name" value="BLL5978 PROTEIN"/>
    <property type="match status" value="1"/>
</dbReference>
<proteinExistence type="predicted"/>
<sequence>MKQLTACPICSSNHITFSFEAPTTRGQDKILWRVFKCADCGHQFMNPQPSWDELQPYYNNGYDPYDPNHGSRESDDSAVAEAQRTGKLRHISIPTGKRLLDVGCGAGYFLRIAKRLGAVEQGVEPSKYAASVASQQGLNVFCGTVEDFAKQTDKRFDVITSSHVIEHVPDPVATLSAMRSLLAPDGMIWIGVPNAAYPISKSLNGRWHSSDLPYHLMHFSPESMARAGELAGLLVRRQETESIPFIVEHSIGQYLRHHWKVPRRLSLGTGALRGIAKWYATRSDSMKQGEAILTEFVVA</sequence>
<name>A0ABS9M307_9BRAD</name>